<evidence type="ECO:0000256" key="1">
    <source>
        <dbReference type="SAM" id="MobiDB-lite"/>
    </source>
</evidence>
<dbReference type="InParanoid" id="A0A517SMJ2"/>
<dbReference type="Pfam" id="PF10987">
    <property type="entry name" value="DUF2806"/>
    <property type="match status" value="1"/>
</dbReference>
<dbReference type="Proteomes" id="UP000315700">
    <property type="component" value="Chromosome"/>
</dbReference>
<dbReference type="EMBL" id="CP036271">
    <property type="protein sequence ID" value="QDT57316.1"/>
    <property type="molecule type" value="Genomic_DNA"/>
</dbReference>
<feature type="compositionally biased region" description="Basic and acidic residues" evidence="1">
    <location>
        <begin position="382"/>
        <end position="391"/>
    </location>
</feature>
<organism evidence="2 3">
    <name type="scientific">Caulifigura coniformis</name>
    <dbReference type="NCBI Taxonomy" id="2527983"/>
    <lineage>
        <taxon>Bacteria</taxon>
        <taxon>Pseudomonadati</taxon>
        <taxon>Planctomycetota</taxon>
        <taxon>Planctomycetia</taxon>
        <taxon>Planctomycetales</taxon>
        <taxon>Planctomycetaceae</taxon>
        <taxon>Caulifigura</taxon>
    </lineage>
</organism>
<dbReference type="AlphaFoldDB" id="A0A517SMJ2"/>
<dbReference type="OrthoDB" id="7067655at2"/>
<evidence type="ECO:0000313" key="2">
    <source>
        <dbReference type="EMBL" id="QDT57316.1"/>
    </source>
</evidence>
<proteinExistence type="predicted"/>
<evidence type="ECO:0000313" key="3">
    <source>
        <dbReference type="Proteomes" id="UP000315700"/>
    </source>
</evidence>
<dbReference type="RefSeq" id="WP_145034673.1">
    <property type="nucleotide sequence ID" value="NZ_CP036271.1"/>
</dbReference>
<gene>
    <name evidence="2" type="ORF">Pan44_53840</name>
</gene>
<sequence>MGEQDSGLTTLANLTTVSNAAWAVAKGAIPRSLEWMLGTEKKADARLRESVAAAYVDNLRQIHDEQHETREQLRANSRNLSAQRHLQWLQEQEQLAIKKVAAIHYAATLPDYKESDREIEQHWVDTFEVHARRRTEPWRSQLLSRALAHEAINPGTISLKALWLIGTMEREVFDYLSAFLNTGYVSRNLTYGGSTFVVRSYGGTEETKYLDLPVPIGEGGDTRQLWQVYTRHSQEALATELSTQGQYDVGCCVATYGVRSFYEAMHHSPGDVTSDGYTLTSVAAELSLLHEHQSNDLGERIFSDEMKYGTEGLPADALRALLRDRVEAAEQHFEKRPTRPTYAFPQIEVIVAAFAREFGESRYLEEIGADLGNRVGAIIEKHEAREKERSAARAAKTPRPSP</sequence>
<feature type="region of interest" description="Disordered" evidence="1">
    <location>
        <begin position="382"/>
        <end position="402"/>
    </location>
</feature>
<keyword evidence="3" id="KW-1185">Reference proteome</keyword>
<protein>
    <submittedName>
        <fullName evidence="2">Uncharacterized protein</fullName>
    </submittedName>
</protein>
<reference evidence="2 3" key="1">
    <citation type="submission" date="2019-02" db="EMBL/GenBank/DDBJ databases">
        <title>Deep-cultivation of Planctomycetes and their phenomic and genomic characterization uncovers novel biology.</title>
        <authorList>
            <person name="Wiegand S."/>
            <person name="Jogler M."/>
            <person name="Boedeker C."/>
            <person name="Pinto D."/>
            <person name="Vollmers J."/>
            <person name="Rivas-Marin E."/>
            <person name="Kohn T."/>
            <person name="Peeters S.H."/>
            <person name="Heuer A."/>
            <person name="Rast P."/>
            <person name="Oberbeckmann S."/>
            <person name="Bunk B."/>
            <person name="Jeske O."/>
            <person name="Meyerdierks A."/>
            <person name="Storesund J.E."/>
            <person name="Kallscheuer N."/>
            <person name="Luecker S."/>
            <person name="Lage O.M."/>
            <person name="Pohl T."/>
            <person name="Merkel B.J."/>
            <person name="Hornburger P."/>
            <person name="Mueller R.-W."/>
            <person name="Bruemmer F."/>
            <person name="Labrenz M."/>
            <person name="Spormann A.M."/>
            <person name="Op den Camp H."/>
            <person name="Overmann J."/>
            <person name="Amann R."/>
            <person name="Jetten M.S.M."/>
            <person name="Mascher T."/>
            <person name="Medema M.H."/>
            <person name="Devos D.P."/>
            <person name="Kaster A.-K."/>
            <person name="Ovreas L."/>
            <person name="Rohde M."/>
            <person name="Galperin M.Y."/>
            <person name="Jogler C."/>
        </authorList>
    </citation>
    <scope>NUCLEOTIDE SEQUENCE [LARGE SCALE GENOMIC DNA]</scope>
    <source>
        <strain evidence="2 3">Pan44</strain>
    </source>
</reference>
<accession>A0A517SMJ2</accession>
<dbReference type="InterPro" id="IPR021254">
    <property type="entry name" value="DUF2806"/>
</dbReference>
<dbReference type="KEGG" id="ccos:Pan44_53840"/>
<name>A0A517SMJ2_9PLAN</name>